<organism evidence="1 2">
    <name type="scientific">Chrysochromulina tobinii</name>
    <dbReference type="NCBI Taxonomy" id="1460289"/>
    <lineage>
        <taxon>Eukaryota</taxon>
        <taxon>Haptista</taxon>
        <taxon>Haptophyta</taxon>
        <taxon>Prymnesiophyceae</taxon>
        <taxon>Prymnesiales</taxon>
        <taxon>Chrysochromulinaceae</taxon>
        <taxon>Chrysochromulina</taxon>
    </lineage>
</organism>
<accession>A0A0M0JKR6</accession>
<dbReference type="Proteomes" id="UP000037460">
    <property type="component" value="Unassembled WGS sequence"/>
</dbReference>
<evidence type="ECO:0000313" key="1">
    <source>
        <dbReference type="EMBL" id="KOO26922.1"/>
    </source>
</evidence>
<name>A0A0M0JKR6_9EUKA</name>
<sequence>MASTCSSARTCTRQAFRMRTKSNAGDRGCVLAVLLASHVSSKKRLRYLSFLLNSIAEQVEQVEGLYVSWYAIDEALACATQELLSRTVLPLRVRTMRQARRLSQYQHFRKALTAFERDRGGNSPVPAWLLFTDDDDLWHPQRVRLTRRACSAVTASGPSADRSEVCALSFGVYAYPLDEAAREAKGPADVDRLIASRQAGLWLGSSEIFQYAVRPAFLARFLCETPAAVLDHSLCDVRYAQWMRQQNAAVVLDLDQSTMPLACGEGCAQSVRSEAVSQEWISQHWHYFYRNQRQASTASYLGDLEDLRSHQAELQSRGTCKEPANEAFERASTGDGPGAADRAAARRVLDSFGPAGTASGVCEDEATLLEMAEMLSRLRHHAELAVMLCLHFRNAAELAREIARDADACADGSSEGLAVGVDAPALAQRLNMRLKSEQERFVDEALERFEHAARRDTLPLGTVQQCLA</sequence>
<gene>
    <name evidence="1" type="ORF">Ctob_009221</name>
</gene>
<reference evidence="2" key="1">
    <citation type="journal article" date="2015" name="PLoS Genet.">
        <title>Genome Sequence and Transcriptome Analyses of Chrysochromulina tobin: Metabolic Tools for Enhanced Algal Fitness in the Prominent Order Prymnesiales (Haptophyceae).</title>
        <authorList>
            <person name="Hovde B.T."/>
            <person name="Deodato C.R."/>
            <person name="Hunsperger H.M."/>
            <person name="Ryken S.A."/>
            <person name="Yost W."/>
            <person name="Jha R.K."/>
            <person name="Patterson J."/>
            <person name="Monnat R.J. Jr."/>
            <person name="Barlow S.B."/>
            <person name="Starkenburg S.R."/>
            <person name="Cattolico R.A."/>
        </authorList>
    </citation>
    <scope>NUCLEOTIDE SEQUENCE</scope>
    <source>
        <strain evidence="2">CCMP291</strain>
    </source>
</reference>
<dbReference type="AlphaFoldDB" id="A0A0M0JKR6"/>
<dbReference type="OrthoDB" id="409378at2759"/>
<keyword evidence="2" id="KW-1185">Reference proteome</keyword>
<proteinExistence type="predicted"/>
<dbReference type="EMBL" id="JWZX01002785">
    <property type="protein sequence ID" value="KOO26922.1"/>
    <property type="molecule type" value="Genomic_DNA"/>
</dbReference>
<protein>
    <submittedName>
        <fullName evidence="1">Uncharacterized protein</fullName>
    </submittedName>
</protein>
<comment type="caution">
    <text evidence="1">The sequence shown here is derived from an EMBL/GenBank/DDBJ whole genome shotgun (WGS) entry which is preliminary data.</text>
</comment>
<evidence type="ECO:0000313" key="2">
    <source>
        <dbReference type="Proteomes" id="UP000037460"/>
    </source>
</evidence>